<protein>
    <submittedName>
        <fullName evidence="1">Uncharacterized protein</fullName>
    </submittedName>
</protein>
<gene>
    <name evidence="1" type="ORF">COLO4_08090</name>
</gene>
<name>A0A1R3KHE5_9ROSI</name>
<evidence type="ECO:0000313" key="1">
    <source>
        <dbReference type="EMBL" id="OMP06511.1"/>
    </source>
</evidence>
<proteinExistence type="predicted"/>
<dbReference type="Proteomes" id="UP000187203">
    <property type="component" value="Unassembled WGS sequence"/>
</dbReference>
<dbReference type="EMBL" id="AWUE01013587">
    <property type="protein sequence ID" value="OMP06511.1"/>
    <property type="molecule type" value="Genomic_DNA"/>
</dbReference>
<accession>A0A1R3KHE5</accession>
<dbReference type="AlphaFoldDB" id="A0A1R3KHE5"/>
<sequence>MGIPWAFTQPNVEIFYLITPNLLKSINTVKVGTSLSDLLAFTVNL</sequence>
<comment type="caution">
    <text evidence="1">The sequence shown here is derived from an EMBL/GenBank/DDBJ whole genome shotgun (WGS) entry which is preliminary data.</text>
</comment>
<evidence type="ECO:0000313" key="2">
    <source>
        <dbReference type="Proteomes" id="UP000187203"/>
    </source>
</evidence>
<organism evidence="1 2">
    <name type="scientific">Corchorus olitorius</name>
    <dbReference type="NCBI Taxonomy" id="93759"/>
    <lineage>
        <taxon>Eukaryota</taxon>
        <taxon>Viridiplantae</taxon>
        <taxon>Streptophyta</taxon>
        <taxon>Embryophyta</taxon>
        <taxon>Tracheophyta</taxon>
        <taxon>Spermatophyta</taxon>
        <taxon>Magnoliopsida</taxon>
        <taxon>eudicotyledons</taxon>
        <taxon>Gunneridae</taxon>
        <taxon>Pentapetalae</taxon>
        <taxon>rosids</taxon>
        <taxon>malvids</taxon>
        <taxon>Malvales</taxon>
        <taxon>Malvaceae</taxon>
        <taxon>Grewioideae</taxon>
        <taxon>Apeibeae</taxon>
        <taxon>Corchorus</taxon>
    </lineage>
</organism>
<reference evidence="2" key="1">
    <citation type="submission" date="2013-09" db="EMBL/GenBank/DDBJ databases">
        <title>Corchorus olitorius genome sequencing.</title>
        <authorList>
            <person name="Alam M."/>
            <person name="Haque M.S."/>
            <person name="Islam M.S."/>
            <person name="Emdad E.M."/>
            <person name="Islam M.M."/>
            <person name="Ahmed B."/>
            <person name="Halim A."/>
            <person name="Hossen Q.M.M."/>
            <person name="Hossain M.Z."/>
            <person name="Ahmed R."/>
            <person name="Khan M.M."/>
            <person name="Islam R."/>
            <person name="Rashid M.M."/>
            <person name="Khan S.A."/>
            <person name="Rahman M.S."/>
            <person name="Alam M."/>
            <person name="Yahiya A.S."/>
            <person name="Khan M.S."/>
            <person name="Azam M.S."/>
            <person name="Haque T."/>
            <person name="Lashkar M.Z.H."/>
            <person name="Akhand A.I."/>
            <person name="Morshed G."/>
            <person name="Roy S."/>
            <person name="Uddin K.S."/>
            <person name="Rabeya T."/>
            <person name="Hossain A.S."/>
            <person name="Chowdhury A."/>
            <person name="Snigdha A.R."/>
            <person name="Mortoza M.S."/>
            <person name="Matin S.A."/>
            <person name="Hoque S.M.E."/>
            <person name="Islam M.K."/>
            <person name="Roy D.K."/>
            <person name="Haider R."/>
            <person name="Moosa M.M."/>
            <person name="Elias S.M."/>
            <person name="Hasan A.M."/>
            <person name="Jahan S."/>
            <person name="Shafiuddin M."/>
            <person name="Mahmood N."/>
            <person name="Shommy N.S."/>
        </authorList>
    </citation>
    <scope>NUCLEOTIDE SEQUENCE [LARGE SCALE GENOMIC DNA]</scope>
    <source>
        <strain evidence="2">cv. O-4</strain>
    </source>
</reference>
<keyword evidence="2" id="KW-1185">Reference proteome</keyword>